<accession>A0A7Y0DUX5</accession>
<sequence>MQGRTVLPKIVALLHQYIAHLDLQISCAPTNQLKAQLDQGLLDMVIATRSPNSKEGYFLQSSKGVWVKSPEFNYHADMPLPCESWV</sequence>
<reference evidence="1" key="1">
    <citation type="submission" date="2020-04" db="EMBL/GenBank/DDBJ databases">
        <title>Genome Sequencing for Pseudoaltermonas arctica.</title>
        <authorList>
            <person name="Elkins N.S."/>
        </authorList>
    </citation>
    <scope>NUCLEOTIDE SEQUENCE [LARGE SCALE GENOMIC DNA]</scope>
    <source>
        <strain evidence="1">NEC-BIFX-2020_0012</strain>
    </source>
</reference>
<organism evidence="1 2">
    <name type="scientific">Pseudoalteromonas arctica</name>
    <dbReference type="NCBI Taxonomy" id="394751"/>
    <lineage>
        <taxon>Bacteria</taxon>
        <taxon>Pseudomonadati</taxon>
        <taxon>Pseudomonadota</taxon>
        <taxon>Gammaproteobacteria</taxon>
        <taxon>Alteromonadales</taxon>
        <taxon>Pseudoalteromonadaceae</taxon>
        <taxon>Pseudoalteromonas</taxon>
    </lineage>
</organism>
<name>A0A7Y0DUX5_9GAMM</name>
<dbReference type="Proteomes" id="UP000570493">
    <property type="component" value="Unassembled WGS sequence"/>
</dbReference>
<dbReference type="AlphaFoldDB" id="A0A7Y0DUX5"/>
<proteinExistence type="predicted"/>
<dbReference type="RefSeq" id="WP_169020237.1">
    <property type="nucleotide sequence ID" value="NZ_JABBMT010000014.1"/>
</dbReference>
<dbReference type="SUPFAM" id="SSF53850">
    <property type="entry name" value="Periplasmic binding protein-like II"/>
    <property type="match status" value="1"/>
</dbReference>
<dbReference type="Gene3D" id="3.40.190.10">
    <property type="entry name" value="Periplasmic binding protein-like II"/>
    <property type="match status" value="2"/>
</dbReference>
<keyword evidence="2" id="KW-1185">Reference proteome</keyword>
<protein>
    <submittedName>
        <fullName evidence="1">Uncharacterized protein</fullName>
    </submittedName>
</protein>
<gene>
    <name evidence="1" type="ORF">HHO47_10315</name>
</gene>
<comment type="caution">
    <text evidence="1">The sequence shown here is derived from an EMBL/GenBank/DDBJ whole genome shotgun (WGS) entry which is preliminary data.</text>
</comment>
<dbReference type="EMBL" id="JABBMT010000014">
    <property type="protein sequence ID" value="NMM41206.1"/>
    <property type="molecule type" value="Genomic_DNA"/>
</dbReference>
<evidence type="ECO:0000313" key="1">
    <source>
        <dbReference type="EMBL" id="NMM41206.1"/>
    </source>
</evidence>
<evidence type="ECO:0000313" key="2">
    <source>
        <dbReference type="Proteomes" id="UP000570493"/>
    </source>
</evidence>